<dbReference type="InterPro" id="IPR041510">
    <property type="entry name" value="DUF5523"/>
</dbReference>
<dbReference type="AlphaFoldDB" id="A0A8C0RT99"/>
<protein>
    <recommendedName>
        <fullName evidence="5">DUF5523 domain-containing protein</fullName>
    </recommendedName>
</protein>
<dbReference type="Proteomes" id="UP000694429">
    <property type="component" value="Chromosome 28"/>
</dbReference>
<evidence type="ECO:0000313" key="4">
    <source>
        <dbReference type="Proteomes" id="UP000694429"/>
    </source>
</evidence>
<proteinExistence type="predicted"/>
<dbReference type="Pfam" id="PF15625">
    <property type="entry name" value="CC2D2AN-C2"/>
    <property type="match status" value="1"/>
</dbReference>
<evidence type="ECO:0000259" key="1">
    <source>
        <dbReference type="Pfam" id="PF15625"/>
    </source>
</evidence>
<reference evidence="3" key="1">
    <citation type="submission" date="2019-03" db="EMBL/GenBank/DDBJ databases">
        <authorList>
            <person name="Warren W.C."/>
            <person name="Johnson G.S."/>
        </authorList>
    </citation>
    <scope>NUCLEOTIDE SEQUENCE [LARGE SCALE GENOMIC DNA]</scope>
    <source>
        <strain evidence="3">Basenji</strain>
    </source>
</reference>
<dbReference type="Ensembl" id="ENSCAFT00030046163.1">
    <property type="protein sequence ID" value="ENSCAFP00030040328.1"/>
    <property type="gene ID" value="ENSCAFG00030024862.1"/>
</dbReference>
<accession>A0A8C0RT99</accession>
<reference evidence="3" key="2">
    <citation type="submission" date="2025-08" db="UniProtKB">
        <authorList>
            <consortium name="Ensembl"/>
        </authorList>
    </citation>
    <scope>IDENTIFICATION</scope>
</reference>
<evidence type="ECO:0000313" key="3">
    <source>
        <dbReference type="Ensembl" id="ENSCAFP00030040328.1"/>
    </source>
</evidence>
<evidence type="ECO:0008006" key="5">
    <source>
        <dbReference type="Google" id="ProtNLM"/>
    </source>
</evidence>
<name>A0A8C0RT99_CANLF</name>
<feature type="domain" description="DUF5523" evidence="2">
    <location>
        <begin position="62"/>
        <end position="233"/>
    </location>
</feature>
<dbReference type="Pfam" id="PF17661">
    <property type="entry name" value="DUF5523"/>
    <property type="match status" value="1"/>
</dbReference>
<dbReference type="PANTHER" id="PTHR20837">
    <property type="entry name" value="CENTROSOMAL PROTEIN-RELATED"/>
    <property type="match status" value="1"/>
</dbReference>
<dbReference type="InterPro" id="IPR052434">
    <property type="entry name" value="Tectonic-like_complex_comp"/>
</dbReference>
<feature type="domain" description="CC2D2A N-terminal C2" evidence="1">
    <location>
        <begin position="310"/>
        <end position="375"/>
    </location>
</feature>
<organism evidence="3 4">
    <name type="scientific">Canis lupus familiaris</name>
    <name type="common">Dog</name>
    <name type="synonym">Canis familiaris</name>
    <dbReference type="NCBI Taxonomy" id="9615"/>
    <lineage>
        <taxon>Eukaryota</taxon>
        <taxon>Metazoa</taxon>
        <taxon>Chordata</taxon>
        <taxon>Craniata</taxon>
        <taxon>Vertebrata</taxon>
        <taxon>Euteleostomi</taxon>
        <taxon>Mammalia</taxon>
        <taxon>Eutheria</taxon>
        <taxon>Laurasiatheria</taxon>
        <taxon>Carnivora</taxon>
        <taxon>Caniformia</taxon>
        <taxon>Canidae</taxon>
        <taxon>Canis</taxon>
    </lineage>
</organism>
<dbReference type="InterPro" id="IPR028928">
    <property type="entry name" value="CC2D2AN-C2"/>
</dbReference>
<evidence type="ECO:0000259" key="2">
    <source>
        <dbReference type="Pfam" id="PF17661"/>
    </source>
</evidence>
<sequence>MNQIDSCCSLLVNKMTVTVYHITEKYFFHLSAEKILISPLNTGFLLFNPQTEVSLDEGLLFFMSSGEEGSTLDWYSEQRSINDSYSKHFSLGDHLQTFAEGQDEDFMEEVIFPDLFEVKAAEYEDDQEKIKKQQAYIFVPSSAPVVNQRKLPKDMIPRILEDEGFYIQRKPQIYKKTCNKMENRLLTLEEGKCWFEESGEIMSLPSPIRQSWNFRLNTNKGSLNPALKTTYRKLKALTDATKLANENPEIRQLTKKSLQDYYWQISDTKQLYDLERGKDFSLLHSILRTWKQIKFLRQQQGFTSTPVKLQFQRHEQKRRAKIQKLKYFIKILYNDKQVSCSSVSPLQFDFKVMFQQIFNIQLICWPETICLEVCHYHLLLCLILCHT</sequence>
<dbReference type="PANTHER" id="PTHR20837:SF2">
    <property type="entry name" value="PROTEIN CC2D2B"/>
    <property type="match status" value="1"/>
</dbReference>